<feature type="transmembrane region" description="Helical" evidence="1">
    <location>
        <begin position="12"/>
        <end position="32"/>
    </location>
</feature>
<dbReference type="EMBL" id="LNYY01000019">
    <property type="protein sequence ID" value="KTD67720.1"/>
    <property type="molecule type" value="Genomic_DNA"/>
</dbReference>
<dbReference type="AlphaFoldDB" id="A0A0W0ZFB6"/>
<evidence type="ECO:0000313" key="2">
    <source>
        <dbReference type="EMBL" id="KTD67720.1"/>
    </source>
</evidence>
<evidence type="ECO:0000256" key="1">
    <source>
        <dbReference type="SAM" id="Phobius"/>
    </source>
</evidence>
<organism evidence="2 3">
    <name type="scientific">Legionella steelei</name>
    <dbReference type="NCBI Taxonomy" id="947033"/>
    <lineage>
        <taxon>Bacteria</taxon>
        <taxon>Pseudomonadati</taxon>
        <taxon>Pseudomonadota</taxon>
        <taxon>Gammaproteobacteria</taxon>
        <taxon>Legionellales</taxon>
        <taxon>Legionellaceae</taxon>
        <taxon>Legionella</taxon>
    </lineage>
</organism>
<feature type="transmembrane region" description="Helical" evidence="1">
    <location>
        <begin position="44"/>
        <end position="61"/>
    </location>
</feature>
<keyword evidence="1" id="KW-0472">Membrane</keyword>
<name>A0A0W0ZFB6_9GAMM</name>
<gene>
    <name evidence="2" type="ORF">Lste_0878</name>
</gene>
<feature type="transmembrane region" description="Helical" evidence="1">
    <location>
        <begin position="73"/>
        <end position="92"/>
    </location>
</feature>
<dbReference type="Proteomes" id="UP000054926">
    <property type="component" value="Unassembled WGS sequence"/>
</dbReference>
<comment type="caution">
    <text evidence="2">The sequence shown here is derived from an EMBL/GenBank/DDBJ whole genome shotgun (WGS) entry which is preliminary data.</text>
</comment>
<dbReference type="RefSeq" id="WP_058509871.1">
    <property type="nucleotide sequence ID" value="NZ_DAIOMV010000018.1"/>
</dbReference>
<proteinExistence type="predicted"/>
<reference evidence="2 3" key="1">
    <citation type="submission" date="2015-11" db="EMBL/GenBank/DDBJ databases">
        <title>Genomic analysis of 38 Legionella species identifies large and diverse effector repertoires.</title>
        <authorList>
            <person name="Burstein D."/>
            <person name="Amaro F."/>
            <person name="Zusman T."/>
            <person name="Lifshitz Z."/>
            <person name="Cohen O."/>
            <person name="Gilbert J.A."/>
            <person name="Pupko T."/>
            <person name="Shuman H.A."/>
            <person name="Segal G."/>
        </authorList>
    </citation>
    <scope>NUCLEOTIDE SEQUENCE [LARGE SCALE GENOMIC DNA]</scope>
    <source>
        <strain evidence="2 3">IMVS3376</strain>
    </source>
</reference>
<dbReference type="OrthoDB" id="9812221at2"/>
<keyword evidence="1" id="KW-1133">Transmembrane helix</keyword>
<keyword evidence="3" id="KW-1185">Reference proteome</keyword>
<accession>A0A0W0ZFB6</accession>
<feature type="transmembrane region" description="Helical" evidence="1">
    <location>
        <begin position="98"/>
        <end position="120"/>
    </location>
</feature>
<sequence length="123" mass="14067">MRLFPKKEQSKALVRFVFLAGLFGIAILFFESLSLHDAKDKSDGILFAISIYVFLLAFFAGKPVERLRSLCTILFGLVLMCFSIFFQVFYFRSISMTHMLFTFICLGCMWGLGRTLSVIVTCF</sequence>
<protein>
    <submittedName>
        <fullName evidence="2">Uncharacterized protein</fullName>
    </submittedName>
</protein>
<evidence type="ECO:0000313" key="3">
    <source>
        <dbReference type="Proteomes" id="UP000054926"/>
    </source>
</evidence>
<keyword evidence="1" id="KW-0812">Transmembrane</keyword>
<dbReference type="PATRIC" id="fig|947033.5.peg.938"/>